<evidence type="ECO:0000313" key="2">
    <source>
        <dbReference type="EMBL" id="JAH92756.1"/>
    </source>
</evidence>
<name>A0A0E9WR63_ANGAN</name>
<reference evidence="2" key="2">
    <citation type="journal article" date="2015" name="Fish Shellfish Immunol.">
        <title>Early steps in the European eel (Anguilla anguilla)-Vibrio vulnificus interaction in the gills: Role of the RtxA13 toxin.</title>
        <authorList>
            <person name="Callol A."/>
            <person name="Pajuelo D."/>
            <person name="Ebbesson L."/>
            <person name="Teles M."/>
            <person name="MacKenzie S."/>
            <person name="Amaro C."/>
        </authorList>
    </citation>
    <scope>NUCLEOTIDE SEQUENCE</scope>
</reference>
<accession>A0A0E9WR63</accession>
<dbReference type="EMBL" id="GBXM01015821">
    <property type="protein sequence ID" value="JAH92756.1"/>
    <property type="molecule type" value="Transcribed_RNA"/>
</dbReference>
<protein>
    <submittedName>
        <fullName evidence="2">Uncharacterized protein</fullName>
    </submittedName>
</protein>
<dbReference type="AlphaFoldDB" id="A0A0E9WR63"/>
<proteinExistence type="predicted"/>
<feature type="region of interest" description="Disordered" evidence="1">
    <location>
        <begin position="1"/>
        <end position="32"/>
    </location>
</feature>
<organism evidence="2">
    <name type="scientific">Anguilla anguilla</name>
    <name type="common">European freshwater eel</name>
    <name type="synonym">Muraena anguilla</name>
    <dbReference type="NCBI Taxonomy" id="7936"/>
    <lineage>
        <taxon>Eukaryota</taxon>
        <taxon>Metazoa</taxon>
        <taxon>Chordata</taxon>
        <taxon>Craniata</taxon>
        <taxon>Vertebrata</taxon>
        <taxon>Euteleostomi</taxon>
        <taxon>Actinopterygii</taxon>
        <taxon>Neopterygii</taxon>
        <taxon>Teleostei</taxon>
        <taxon>Anguilliformes</taxon>
        <taxon>Anguillidae</taxon>
        <taxon>Anguilla</taxon>
    </lineage>
</organism>
<sequence>MPSDNNSSAEDVVRPGSKYTCSGSKSKEELDHREPDLCYSSEMGTCKHSLSNTLTGTVKKAK</sequence>
<reference evidence="2" key="1">
    <citation type="submission" date="2014-11" db="EMBL/GenBank/DDBJ databases">
        <authorList>
            <person name="Amaro Gonzalez C."/>
        </authorList>
    </citation>
    <scope>NUCLEOTIDE SEQUENCE</scope>
</reference>
<evidence type="ECO:0000256" key="1">
    <source>
        <dbReference type="SAM" id="MobiDB-lite"/>
    </source>
</evidence>